<dbReference type="GeneTree" id="ENSGT01020000230389"/>
<dbReference type="CDD" id="cd00190">
    <property type="entry name" value="Tryp_SPc"/>
    <property type="match status" value="1"/>
</dbReference>
<evidence type="ECO:0000256" key="1">
    <source>
        <dbReference type="ARBA" id="ARBA00022670"/>
    </source>
</evidence>
<dbReference type="GO" id="GO:0006508">
    <property type="term" value="P:proteolysis"/>
    <property type="evidence" value="ECO:0007669"/>
    <property type="project" value="UniProtKB-KW"/>
</dbReference>
<evidence type="ECO:0000313" key="8">
    <source>
        <dbReference type="Ensembl" id="ENSSLUP00000033811.1"/>
    </source>
</evidence>
<reference evidence="8" key="1">
    <citation type="submission" date="2025-08" db="UniProtKB">
        <authorList>
            <consortium name="Ensembl"/>
        </authorList>
    </citation>
    <scope>IDENTIFICATION</scope>
</reference>
<dbReference type="FunFam" id="2.40.10.10:FF:000002">
    <property type="entry name" value="Transmembrane protease serine"/>
    <property type="match status" value="1"/>
</dbReference>
<keyword evidence="1" id="KW-0645">Protease</keyword>
<evidence type="ECO:0000256" key="2">
    <source>
        <dbReference type="ARBA" id="ARBA00022801"/>
    </source>
</evidence>
<evidence type="ECO:0000256" key="4">
    <source>
        <dbReference type="ARBA" id="ARBA00023157"/>
    </source>
</evidence>
<dbReference type="GO" id="GO:0004252">
    <property type="term" value="F:serine-type endopeptidase activity"/>
    <property type="evidence" value="ECO:0007669"/>
    <property type="project" value="InterPro"/>
</dbReference>
<dbReference type="SUPFAM" id="SSF50494">
    <property type="entry name" value="Trypsin-like serine proteases"/>
    <property type="match status" value="1"/>
</dbReference>
<sequence length="310" mass="33738">MCGNFFLKPYKVETPKKTCGWRVKGRADGADNVCIKVQRAEPQHHSAKAMAFITLLSVLALILNTGGLLGAEVRSSIIGGKDAQRNSWPGMVHLNLTSNGIDKWRCGATIVSSGWLMTSASCVKRHPAPDWRRSFACINSLNLQKDQARFMEITTAVIHSHEDRHDIALLKLKKKVDFKKMAGKVNLPSADNAFGPSSECWITGWGNIGIDDALPGPETLQELKISIIPNSVCKASYPELTSDMLCAGDMAGGNDACKGDYGGPLMCRINGGFVQVGIMSYGSCGLPGRPGVYTKVSNHLRFINDYIHRE</sequence>
<dbReference type="SMART" id="SM00020">
    <property type="entry name" value="Tryp_SPc"/>
    <property type="match status" value="1"/>
</dbReference>
<dbReference type="Gene3D" id="2.40.10.10">
    <property type="entry name" value="Trypsin-like serine proteases"/>
    <property type="match status" value="1"/>
</dbReference>
<dbReference type="PANTHER" id="PTHR24252">
    <property type="entry name" value="ACROSIN-RELATED"/>
    <property type="match status" value="1"/>
</dbReference>
<dbReference type="Pfam" id="PF00089">
    <property type="entry name" value="Trypsin"/>
    <property type="match status" value="1"/>
</dbReference>
<dbReference type="Proteomes" id="UP000694568">
    <property type="component" value="Unplaced"/>
</dbReference>
<evidence type="ECO:0000256" key="6">
    <source>
        <dbReference type="SAM" id="Phobius"/>
    </source>
</evidence>
<dbReference type="InterPro" id="IPR043504">
    <property type="entry name" value="Peptidase_S1_PA_chymotrypsin"/>
</dbReference>
<reference evidence="8" key="2">
    <citation type="submission" date="2025-09" db="UniProtKB">
        <authorList>
            <consortium name="Ensembl"/>
        </authorList>
    </citation>
    <scope>IDENTIFICATION</scope>
</reference>
<keyword evidence="6" id="KW-0812">Transmembrane</keyword>
<gene>
    <name evidence="8" type="primary">LOC116063306</name>
</gene>
<keyword evidence="6" id="KW-0472">Membrane</keyword>
<accession>A0A8C9Z2W3</accession>
<feature type="transmembrane region" description="Helical" evidence="6">
    <location>
        <begin position="49"/>
        <end position="71"/>
    </location>
</feature>
<proteinExistence type="inferred from homology"/>
<evidence type="ECO:0000313" key="9">
    <source>
        <dbReference type="Proteomes" id="UP000694568"/>
    </source>
</evidence>
<keyword evidence="9" id="KW-1185">Reference proteome</keyword>
<evidence type="ECO:0000259" key="7">
    <source>
        <dbReference type="PROSITE" id="PS50240"/>
    </source>
</evidence>
<keyword evidence="2" id="KW-0378">Hydrolase</keyword>
<dbReference type="PRINTS" id="PR00722">
    <property type="entry name" value="CHYMOTRYPSIN"/>
</dbReference>
<keyword evidence="4" id="KW-1015">Disulfide bond</keyword>
<evidence type="ECO:0000256" key="5">
    <source>
        <dbReference type="ARBA" id="ARBA00024195"/>
    </source>
</evidence>
<comment type="similarity">
    <text evidence="5">Belongs to the peptidase S1 family. CLIP subfamily.</text>
</comment>
<evidence type="ECO:0000256" key="3">
    <source>
        <dbReference type="ARBA" id="ARBA00022825"/>
    </source>
</evidence>
<dbReference type="InterPro" id="IPR001314">
    <property type="entry name" value="Peptidase_S1A"/>
</dbReference>
<feature type="domain" description="Peptidase S1" evidence="7">
    <location>
        <begin position="77"/>
        <end position="310"/>
    </location>
</feature>
<dbReference type="Ensembl" id="ENSSLUT00000034864.1">
    <property type="protein sequence ID" value="ENSSLUP00000033811.1"/>
    <property type="gene ID" value="ENSSLUG00000015032.1"/>
</dbReference>
<name>A0A8C9Z2W3_SANLU</name>
<dbReference type="InterPro" id="IPR001254">
    <property type="entry name" value="Trypsin_dom"/>
</dbReference>
<dbReference type="AlphaFoldDB" id="A0A8C9Z2W3"/>
<dbReference type="InterPro" id="IPR009003">
    <property type="entry name" value="Peptidase_S1_PA"/>
</dbReference>
<organism evidence="8 9">
    <name type="scientific">Sander lucioperca</name>
    <name type="common">Pike-perch</name>
    <name type="synonym">Perca lucioperca</name>
    <dbReference type="NCBI Taxonomy" id="283035"/>
    <lineage>
        <taxon>Eukaryota</taxon>
        <taxon>Metazoa</taxon>
        <taxon>Chordata</taxon>
        <taxon>Craniata</taxon>
        <taxon>Vertebrata</taxon>
        <taxon>Euteleostomi</taxon>
        <taxon>Actinopterygii</taxon>
        <taxon>Neopterygii</taxon>
        <taxon>Teleostei</taxon>
        <taxon>Neoteleostei</taxon>
        <taxon>Acanthomorphata</taxon>
        <taxon>Eupercaria</taxon>
        <taxon>Perciformes</taxon>
        <taxon>Percoidei</taxon>
        <taxon>Percidae</taxon>
        <taxon>Luciopercinae</taxon>
        <taxon>Sander</taxon>
    </lineage>
</organism>
<dbReference type="PROSITE" id="PS50240">
    <property type="entry name" value="TRYPSIN_DOM"/>
    <property type="match status" value="1"/>
</dbReference>
<keyword evidence="6" id="KW-1133">Transmembrane helix</keyword>
<protein>
    <recommendedName>
        <fullName evidence="7">Peptidase S1 domain-containing protein</fullName>
    </recommendedName>
</protein>
<keyword evidence="3" id="KW-0720">Serine protease</keyword>
<dbReference type="PANTHER" id="PTHR24252:SF7">
    <property type="entry name" value="HYALIN"/>
    <property type="match status" value="1"/>
</dbReference>